<evidence type="ECO:0000256" key="1">
    <source>
        <dbReference type="SAM" id="SignalP"/>
    </source>
</evidence>
<evidence type="ECO:0000313" key="2">
    <source>
        <dbReference type="EMBL" id="KAF2752678.1"/>
    </source>
</evidence>
<name>A0A6A6VPV7_9PEZI</name>
<dbReference type="GeneID" id="54486047"/>
<feature type="chain" id="PRO_5025375370" evidence="1">
    <location>
        <begin position="19"/>
        <end position="80"/>
    </location>
</feature>
<dbReference type="EMBL" id="ML996600">
    <property type="protein sequence ID" value="KAF2752678.1"/>
    <property type="molecule type" value="Genomic_DNA"/>
</dbReference>
<keyword evidence="3" id="KW-1185">Reference proteome</keyword>
<keyword evidence="1" id="KW-0732">Signal</keyword>
<dbReference type="RefSeq" id="XP_033595129.1">
    <property type="nucleotide sequence ID" value="XM_033744993.1"/>
</dbReference>
<sequence length="80" mass="8794">MLLAAICMTCSGLSTLFSYLILDEPEYSQMIWYLSLAHLTVSTLRQSLTTNGNKGQLSIPRILPYAVASSRLLVLITLCA</sequence>
<protein>
    <submittedName>
        <fullName evidence="2">Uncharacterized protein</fullName>
    </submittedName>
</protein>
<organism evidence="2 3">
    <name type="scientific">Pseudovirgaria hyperparasitica</name>
    <dbReference type="NCBI Taxonomy" id="470096"/>
    <lineage>
        <taxon>Eukaryota</taxon>
        <taxon>Fungi</taxon>
        <taxon>Dikarya</taxon>
        <taxon>Ascomycota</taxon>
        <taxon>Pezizomycotina</taxon>
        <taxon>Dothideomycetes</taxon>
        <taxon>Dothideomycetes incertae sedis</taxon>
        <taxon>Acrospermales</taxon>
        <taxon>Acrospermaceae</taxon>
        <taxon>Pseudovirgaria</taxon>
    </lineage>
</organism>
<dbReference type="AlphaFoldDB" id="A0A6A6VPV7"/>
<feature type="signal peptide" evidence="1">
    <location>
        <begin position="1"/>
        <end position="18"/>
    </location>
</feature>
<reference evidence="2" key="1">
    <citation type="journal article" date="2020" name="Stud. Mycol.">
        <title>101 Dothideomycetes genomes: a test case for predicting lifestyles and emergence of pathogens.</title>
        <authorList>
            <person name="Haridas S."/>
            <person name="Albert R."/>
            <person name="Binder M."/>
            <person name="Bloem J."/>
            <person name="Labutti K."/>
            <person name="Salamov A."/>
            <person name="Andreopoulos B."/>
            <person name="Baker S."/>
            <person name="Barry K."/>
            <person name="Bills G."/>
            <person name="Bluhm B."/>
            <person name="Cannon C."/>
            <person name="Castanera R."/>
            <person name="Culley D."/>
            <person name="Daum C."/>
            <person name="Ezra D."/>
            <person name="Gonzalez J."/>
            <person name="Henrissat B."/>
            <person name="Kuo A."/>
            <person name="Liang C."/>
            <person name="Lipzen A."/>
            <person name="Lutzoni F."/>
            <person name="Magnuson J."/>
            <person name="Mondo S."/>
            <person name="Nolan M."/>
            <person name="Ohm R."/>
            <person name="Pangilinan J."/>
            <person name="Park H.-J."/>
            <person name="Ramirez L."/>
            <person name="Alfaro M."/>
            <person name="Sun H."/>
            <person name="Tritt A."/>
            <person name="Yoshinaga Y."/>
            <person name="Zwiers L.-H."/>
            <person name="Turgeon B."/>
            <person name="Goodwin S."/>
            <person name="Spatafora J."/>
            <person name="Crous P."/>
            <person name="Grigoriev I."/>
        </authorList>
    </citation>
    <scope>NUCLEOTIDE SEQUENCE</scope>
    <source>
        <strain evidence="2">CBS 121739</strain>
    </source>
</reference>
<evidence type="ECO:0000313" key="3">
    <source>
        <dbReference type="Proteomes" id="UP000799437"/>
    </source>
</evidence>
<gene>
    <name evidence="2" type="ORF">EJ05DRAFT_481099</name>
</gene>
<proteinExistence type="predicted"/>
<dbReference type="Proteomes" id="UP000799437">
    <property type="component" value="Unassembled WGS sequence"/>
</dbReference>
<accession>A0A6A6VPV7</accession>